<name>A0A0G0XLU7_9BACT</name>
<evidence type="ECO:0000313" key="1">
    <source>
        <dbReference type="EMBL" id="KKR88627.1"/>
    </source>
</evidence>
<sequence>MTIKIVGNRFPEVGIFGWIGEIETVTSGVV</sequence>
<organism evidence="1 2">
    <name type="scientific">Candidatus Gottesmanbacteria bacterium GW2011_GWA2_41_12</name>
    <dbReference type="NCBI Taxonomy" id="1618440"/>
    <lineage>
        <taxon>Bacteria</taxon>
        <taxon>Candidatus Gottesmaniibacteriota</taxon>
    </lineage>
</organism>
<proteinExistence type="predicted"/>
<comment type="caution">
    <text evidence="1">The sequence shown here is derived from an EMBL/GenBank/DDBJ whole genome shotgun (WGS) entry which is preliminary data.</text>
</comment>
<dbReference type="Proteomes" id="UP000033908">
    <property type="component" value="Unassembled WGS sequence"/>
</dbReference>
<gene>
    <name evidence="1" type="ORF">UU37_C0001G0046</name>
</gene>
<dbReference type="AlphaFoldDB" id="A0A0G0XLU7"/>
<evidence type="ECO:0000313" key="2">
    <source>
        <dbReference type="Proteomes" id="UP000033908"/>
    </source>
</evidence>
<accession>A0A0G0XLU7</accession>
<protein>
    <submittedName>
        <fullName evidence="1">Uncharacterized protein</fullName>
    </submittedName>
</protein>
<reference evidence="1 2" key="1">
    <citation type="journal article" date="2015" name="Nature">
        <title>rRNA introns, odd ribosomes, and small enigmatic genomes across a large radiation of phyla.</title>
        <authorList>
            <person name="Brown C.T."/>
            <person name="Hug L.A."/>
            <person name="Thomas B.C."/>
            <person name="Sharon I."/>
            <person name="Castelle C.J."/>
            <person name="Singh A."/>
            <person name="Wilkins M.J."/>
            <person name="Williams K.H."/>
            <person name="Banfield J.F."/>
        </authorList>
    </citation>
    <scope>NUCLEOTIDE SEQUENCE [LARGE SCALE GENOMIC DNA]</scope>
</reference>
<dbReference type="EMBL" id="LCAJ01000001">
    <property type="protein sequence ID" value="KKR88627.1"/>
    <property type="molecule type" value="Genomic_DNA"/>
</dbReference>